<evidence type="ECO:0000313" key="2">
    <source>
        <dbReference type="RefSeq" id="XP_031552980.1"/>
    </source>
</evidence>
<sequence>MASSILDDGEYYKKSFGVFLKKTNKGEKDKEIIKLYLPNVVSKILPHHDESQFNVLSIGCGDGEMDRYIVGVIKEELQRHEKHKNTKIFTRAIDPNDHYVSQYKAYIDRSRNDDQSFFSVSQKTFEEYKKEQMSKTKQANEEEKFRIVHFIHSIYYVDPEEALAYCLEKVLHENGQVVCVVEGCDLVSNALVEMAIPVRQVRKHSPYESYAEQLKQIAEKRGWKVDLHMQIYSMDITEVFDEKSEEGNLLLDFMTKVKNFRAITEKNKVEEILKLIKELSKVTENGKRLGKRNDGIMFIYKN</sequence>
<dbReference type="RefSeq" id="XP_031552980.1">
    <property type="nucleotide sequence ID" value="XM_031697120.1"/>
</dbReference>
<reference evidence="2" key="1">
    <citation type="submission" date="2025-08" db="UniProtKB">
        <authorList>
            <consortium name="RefSeq"/>
        </authorList>
    </citation>
    <scope>IDENTIFICATION</scope>
    <source>
        <tissue evidence="2">Tentacle</tissue>
    </source>
</reference>
<gene>
    <name evidence="2" type="primary">LOC116290127</name>
</gene>
<keyword evidence="1" id="KW-1185">Reference proteome</keyword>
<dbReference type="InParanoid" id="A0A6P8HK60"/>
<dbReference type="KEGG" id="aten:116290127"/>
<dbReference type="InterPro" id="IPR029063">
    <property type="entry name" value="SAM-dependent_MTases_sf"/>
</dbReference>
<dbReference type="OrthoDB" id="5956379at2759"/>
<protein>
    <submittedName>
        <fullName evidence="2">Histamine N-methyltransferase-like</fullName>
    </submittedName>
</protein>
<dbReference type="Proteomes" id="UP000515163">
    <property type="component" value="Unplaced"/>
</dbReference>
<dbReference type="GeneID" id="116290127"/>
<name>A0A6P8HK60_ACTTE</name>
<dbReference type="AlphaFoldDB" id="A0A6P8HK60"/>
<accession>A0A6P8HK60</accession>
<proteinExistence type="predicted"/>
<dbReference type="FunCoup" id="A0A6P8HK60">
    <property type="interactions" value="605"/>
</dbReference>
<dbReference type="SUPFAM" id="SSF53335">
    <property type="entry name" value="S-adenosyl-L-methionine-dependent methyltransferases"/>
    <property type="match status" value="1"/>
</dbReference>
<organism evidence="1 2">
    <name type="scientific">Actinia tenebrosa</name>
    <name type="common">Australian red waratah sea anemone</name>
    <dbReference type="NCBI Taxonomy" id="6105"/>
    <lineage>
        <taxon>Eukaryota</taxon>
        <taxon>Metazoa</taxon>
        <taxon>Cnidaria</taxon>
        <taxon>Anthozoa</taxon>
        <taxon>Hexacorallia</taxon>
        <taxon>Actiniaria</taxon>
        <taxon>Actiniidae</taxon>
        <taxon>Actinia</taxon>
    </lineage>
</organism>
<evidence type="ECO:0000313" key="1">
    <source>
        <dbReference type="Proteomes" id="UP000515163"/>
    </source>
</evidence>
<dbReference type="Gene3D" id="3.40.50.150">
    <property type="entry name" value="Vaccinia Virus protein VP39"/>
    <property type="match status" value="1"/>
</dbReference>
<dbReference type="Pfam" id="PF13489">
    <property type="entry name" value="Methyltransf_23"/>
    <property type="match status" value="1"/>
</dbReference>